<comment type="caution">
    <text evidence="2">The sequence shown here is derived from an EMBL/GenBank/DDBJ whole genome shotgun (WGS) entry which is preliminary data.</text>
</comment>
<dbReference type="EMBL" id="SPUH01000001">
    <property type="protein sequence ID" value="TKS55075.1"/>
    <property type="molecule type" value="Genomic_DNA"/>
</dbReference>
<evidence type="ECO:0000313" key="2">
    <source>
        <dbReference type="EMBL" id="TKS55075.1"/>
    </source>
</evidence>
<evidence type="ECO:0000313" key="3">
    <source>
        <dbReference type="Proteomes" id="UP000298681"/>
    </source>
</evidence>
<dbReference type="InterPro" id="IPR031869">
    <property type="entry name" value="YscO-like"/>
</dbReference>
<gene>
    <name evidence="2" type="ORF">E4582_10085</name>
</gene>
<dbReference type="Pfam" id="PF16789">
    <property type="entry name" value="YscO-like"/>
    <property type="match status" value="1"/>
</dbReference>
<evidence type="ECO:0008006" key="4">
    <source>
        <dbReference type="Google" id="ProtNLM"/>
    </source>
</evidence>
<keyword evidence="1" id="KW-0175">Coiled coil</keyword>
<dbReference type="Proteomes" id="UP000298681">
    <property type="component" value="Unassembled WGS sequence"/>
</dbReference>
<dbReference type="RefSeq" id="WP_134674430.1">
    <property type="nucleotide sequence ID" value="NZ_SPUH01000001.1"/>
</dbReference>
<feature type="coiled-coil region" evidence="1">
    <location>
        <begin position="80"/>
        <end position="128"/>
    </location>
</feature>
<organism evidence="2 3">
    <name type="scientific">Luteimonas yindakuii</name>
    <dbReference type="NCBI Taxonomy" id="2565782"/>
    <lineage>
        <taxon>Bacteria</taxon>
        <taxon>Pseudomonadati</taxon>
        <taxon>Pseudomonadota</taxon>
        <taxon>Gammaproteobacteria</taxon>
        <taxon>Lysobacterales</taxon>
        <taxon>Lysobacteraceae</taxon>
        <taxon>Luteimonas</taxon>
    </lineage>
</organism>
<dbReference type="AlphaFoldDB" id="A0A4Z1R8Z5"/>
<dbReference type="Gene3D" id="1.10.287.1700">
    <property type="match status" value="1"/>
</dbReference>
<keyword evidence="3" id="KW-1185">Reference proteome</keyword>
<protein>
    <recommendedName>
        <fullName evidence="4">Flagellar FliJ protein</fullName>
    </recommendedName>
</protein>
<sequence>MKRYPLQTLLRLRAHRTEAARLVVLDRQRAVAACREECRRIGDEITALQDDRQSQRARLLDPPVAGLSWPMVLETREAHIELLAQHIVAAQQRLQAAQGRLSDAERALEEAKQAYFRARAREDALEKRKHLWRDEQFALEAHQEEDAAADLFMARYVTPGQP</sequence>
<proteinExistence type="predicted"/>
<reference evidence="2 3" key="1">
    <citation type="submission" date="2019-01" db="EMBL/GenBank/DDBJ databases">
        <authorList>
            <person name="Zhang S."/>
        </authorList>
    </citation>
    <scope>NUCLEOTIDE SEQUENCE [LARGE SCALE GENOMIC DNA]</scope>
    <source>
        <strain evidence="2 3">1626</strain>
    </source>
</reference>
<evidence type="ECO:0000256" key="1">
    <source>
        <dbReference type="SAM" id="Coils"/>
    </source>
</evidence>
<accession>A0A4Z1R8Z5</accession>
<name>A0A4Z1R8Z5_9GAMM</name>
<dbReference type="InterPro" id="IPR053716">
    <property type="entry name" value="Flag_assembly_chemotaxis_eff"/>
</dbReference>